<protein>
    <submittedName>
        <fullName evidence="1">Uncharacterized protein</fullName>
    </submittedName>
</protein>
<evidence type="ECO:0000313" key="2">
    <source>
        <dbReference type="Proteomes" id="UP000735302"/>
    </source>
</evidence>
<dbReference type="Proteomes" id="UP000735302">
    <property type="component" value="Unassembled WGS sequence"/>
</dbReference>
<proteinExistence type="predicted"/>
<organism evidence="1 2">
    <name type="scientific">Plakobranchus ocellatus</name>
    <dbReference type="NCBI Taxonomy" id="259542"/>
    <lineage>
        <taxon>Eukaryota</taxon>
        <taxon>Metazoa</taxon>
        <taxon>Spiralia</taxon>
        <taxon>Lophotrochozoa</taxon>
        <taxon>Mollusca</taxon>
        <taxon>Gastropoda</taxon>
        <taxon>Heterobranchia</taxon>
        <taxon>Euthyneura</taxon>
        <taxon>Panpulmonata</taxon>
        <taxon>Sacoglossa</taxon>
        <taxon>Placobranchoidea</taxon>
        <taxon>Plakobranchidae</taxon>
        <taxon>Plakobranchus</taxon>
    </lineage>
</organism>
<gene>
    <name evidence="1" type="ORF">PoB_003184300</name>
</gene>
<accession>A0AAV4AFL0</accession>
<keyword evidence="2" id="KW-1185">Reference proteome</keyword>
<reference evidence="1 2" key="1">
    <citation type="journal article" date="2021" name="Elife">
        <title>Chloroplast acquisition without the gene transfer in kleptoplastic sea slugs, Plakobranchus ocellatus.</title>
        <authorList>
            <person name="Maeda T."/>
            <person name="Takahashi S."/>
            <person name="Yoshida T."/>
            <person name="Shimamura S."/>
            <person name="Takaki Y."/>
            <person name="Nagai Y."/>
            <person name="Toyoda A."/>
            <person name="Suzuki Y."/>
            <person name="Arimoto A."/>
            <person name="Ishii H."/>
            <person name="Satoh N."/>
            <person name="Nishiyama T."/>
            <person name="Hasebe M."/>
            <person name="Maruyama T."/>
            <person name="Minagawa J."/>
            <person name="Obokata J."/>
            <person name="Shigenobu S."/>
        </authorList>
    </citation>
    <scope>NUCLEOTIDE SEQUENCE [LARGE SCALE GENOMIC DNA]</scope>
</reference>
<evidence type="ECO:0000313" key="1">
    <source>
        <dbReference type="EMBL" id="GFO05338.1"/>
    </source>
</evidence>
<name>A0AAV4AFL0_9GAST</name>
<comment type="caution">
    <text evidence="1">The sequence shown here is derived from an EMBL/GenBank/DDBJ whole genome shotgun (WGS) entry which is preliminary data.</text>
</comment>
<sequence length="88" mass="10018">MRYFEIIALRVIEGVSEDGRNGSKFHLNRQLGSSNIFRRVHHPKRVYNLGDVHRLRASTPHRSLLSSPTCLPERGWPHPVSLLATAHA</sequence>
<dbReference type="AlphaFoldDB" id="A0AAV4AFL0"/>
<dbReference type="EMBL" id="BLXT01003748">
    <property type="protein sequence ID" value="GFO05338.1"/>
    <property type="molecule type" value="Genomic_DNA"/>
</dbReference>